<evidence type="ECO:0000313" key="1">
    <source>
        <dbReference type="EMBL" id="UMM25321.1"/>
    </source>
</evidence>
<gene>
    <name evidence="1" type="ORF">L5515_005194</name>
</gene>
<organism evidence="1 2">
    <name type="scientific">Caenorhabditis briggsae</name>
    <dbReference type="NCBI Taxonomy" id="6238"/>
    <lineage>
        <taxon>Eukaryota</taxon>
        <taxon>Metazoa</taxon>
        <taxon>Ecdysozoa</taxon>
        <taxon>Nematoda</taxon>
        <taxon>Chromadorea</taxon>
        <taxon>Rhabditida</taxon>
        <taxon>Rhabditina</taxon>
        <taxon>Rhabditomorpha</taxon>
        <taxon>Rhabditoidea</taxon>
        <taxon>Rhabditidae</taxon>
        <taxon>Peloderinae</taxon>
        <taxon>Caenorhabditis</taxon>
    </lineage>
</organism>
<evidence type="ECO:0000313" key="2">
    <source>
        <dbReference type="Proteomes" id="UP000829354"/>
    </source>
</evidence>
<reference evidence="1 2" key="1">
    <citation type="submission" date="2022-04" db="EMBL/GenBank/DDBJ databases">
        <title>Chromosome-level reference genomes for two strains of Caenorhabditis briggsae: an improved platform for comparative genomics.</title>
        <authorList>
            <person name="Stevens L."/>
            <person name="Andersen E."/>
        </authorList>
    </citation>
    <scope>NUCLEOTIDE SEQUENCE [LARGE SCALE GENOMIC DNA]</scope>
    <source>
        <strain evidence="1">VX34</strain>
        <tissue evidence="1">Whole-organism</tissue>
    </source>
</reference>
<dbReference type="AlphaFoldDB" id="A0AAE9ENJ4"/>
<proteinExistence type="predicted"/>
<protein>
    <submittedName>
        <fullName evidence="1">Uncharacterized protein</fullName>
    </submittedName>
</protein>
<name>A0AAE9ENJ4_CAEBR</name>
<accession>A0AAE9ENJ4</accession>
<dbReference type="Proteomes" id="UP000829354">
    <property type="component" value="Chromosome III"/>
</dbReference>
<sequence length="113" mass="13070">MDFSTEIEIHQNVGTFGKIHKASFFCWHFLGLNFFREHRKNGESQLYTASKYSQITRPNYAKIGDVWDAATADMAQSASLSTQRIQVTWKCTQKPGTLPGNRRRIINMYSIFM</sequence>
<keyword evidence="2" id="KW-1185">Reference proteome</keyword>
<dbReference type="EMBL" id="CP092622">
    <property type="protein sequence ID" value="UMM25321.1"/>
    <property type="molecule type" value="Genomic_DNA"/>
</dbReference>